<organism evidence="4 5">
    <name type="scientific">Streptomyces pathocidini</name>
    <dbReference type="NCBI Taxonomy" id="1650571"/>
    <lineage>
        <taxon>Bacteria</taxon>
        <taxon>Bacillati</taxon>
        <taxon>Actinomycetota</taxon>
        <taxon>Actinomycetes</taxon>
        <taxon>Kitasatosporales</taxon>
        <taxon>Streptomycetaceae</taxon>
        <taxon>Streptomyces</taxon>
    </lineage>
</organism>
<dbReference type="PANTHER" id="PTHR35526:SF3">
    <property type="entry name" value="ANTI-SIGMA-F FACTOR RSBW"/>
    <property type="match status" value="1"/>
</dbReference>
<accession>A0ABW7UQA5</accession>
<dbReference type="PANTHER" id="PTHR35526">
    <property type="entry name" value="ANTI-SIGMA-F FACTOR RSBW-RELATED"/>
    <property type="match status" value="1"/>
</dbReference>
<dbReference type="CDD" id="cd16936">
    <property type="entry name" value="HATPase_RsbW-like"/>
    <property type="match status" value="1"/>
</dbReference>
<evidence type="ECO:0000313" key="5">
    <source>
        <dbReference type="Proteomes" id="UP001611548"/>
    </source>
</evidence>
<feature type="region of interest" description="Disordered" evidence="2">
    <location>
        <begin position="1"/>
        <end position="24"/>
    </location>
</feature>
<keyword evidence="1" id="KW-0418">Kinase</keyword>
<evidence type="ECO:0000259" key="3">
    <source>
        <dbReference type="Pfam" id="PF13581"/>
    </source>
</evidence>
<dbReference type="Pfam" id="PF13581">
    <property type="entry name" value="HATPase_c_2"/>
    <property type="match status" value="1"/>
</dbReference>
<dbReference type="EMBL" id="JBIRWE010000002">
    <property type="protein sequence ID" value="MFI1963567.1"/>
    <property type="molecule type" value="Genomic_DNA"/>
</dbReference>
<dbReference type="InterPro" id="IPR036890">
    <property type="entry name" value="HATPase_C_sf"/>
</dbReference>
<dbReference type="SUPFAM" id="SSF55874">
    <property type="entry name" value="ATPase domain of HSP90 chaperone/DNA topoisomerase II/histidine kinase"/>
    <property type="match status" value="1"/>
</dbReference>
<dbReference type="GO" id="GO:0005524">
    <property type="term" value="F:ATP binding"/>
    <property type="evidence" value="ECO:0007669"/>
    <property type="project" value="UniProtKB-KW"/>
</dbReference>
<dbReference type="InterPro" id="IPR003594">
    <property type="entry name" value="HATPase_dom"/>
</dbReference>
<evidence type="ECO:0000256" key="2">
    <source>
        <dbReference type="SAM" id="MobiDB-lite"/>
    </source>
</evidence>
<comment type="caution">
    <text evidence="4">The sequence shown here is derived from an EMBL/GenBank/DDBJ whole genome shotgun (WGS) entry which is preliminary data.</text>
</comment>
<reference evidence="4 5" key="1">
    <citation type="submission" date="2024-10" db="EMBL/GenBank/DDBJ databases">
        <title>The Natural Products Discovery Center: Release of the First 8490 Sequenced Strains for Exploring Actinobacteria Biosynthetic Diversity.</title>
        <authorList>
            <person name="Kalkreuter E."/>
            <person name="Kautsar S.A."/>
            <person name="Yang D."/>
            <person name="Bader C.D."/>
            <person name="Teijaro C.N."/>
            <person name="Fluegel L."/>
            <person name="Davis C.M."/>
            <person name="Simpson J.R."/>
            <person name="Lauterbach L."/>
            <person name="Steele A.D."/>
            <person name="Gui C."/>
            <person name="Meng S."/>
            <person name="Li G."/>
            <person name="Viehrig K."/>
            <person name="Ye F."/>
            <person name="Su P."/>
            <person name="Kiefer A.F."/>
            <person name="Nichols A."/>
            <person name="Cepeda A.J."/>
            <person name="Yan W."/>
            <person name="Fan B."/>
            <person name="Jiang Y."/>
            <person name="Adhikari A."/>
            <person name="Zheng C.-J."/>
            <person name="Schuster L."/>
            <person name="Cowan T.M."/>
            <person name="Smanski M.J."/>
            <person name="Chevrette M.G."/>
            <person name="De Carvalho L.P.S."/>
            <person name="Shen B."/>
        </authorList>
    </citation>
    <scope>NUCLEOTIDE SEQUENCE [LARGE SCALE GENOMIC DNA]</scope>
    <source>
        <strain evidence="4 5">NPDC020327</strain>
    </source>
</reference>
<name>A0ABW7UQA5_9ACTN</name>
<evidence type="ECO:0000313" key="4">
    <source>
        <dbReference type="EMBL" id="MFI1963567.1"/>
    </source>
</evidence>
<protein>
    <submittedName>
        <fullName evidence="4">ATP-binding protein</fullName>
    </submittedName>
</protein>
<dbReference type="Proteomes" id="UP001611548">
    <property type="component" value="Unassembled WGS sequence"/>
</dbReference>
<dbReference type="RefSeq" id="WP_398718064.1">
    <property type="nucleotide sequence ID" value="NZ_JBIRWE010000002.1"/>
</dbReference>
<proteinExistence type="predicted"/>
<keyword evidence="1" id="KW-0723">Serine/threonine-protein kinase</keyword>
<keyword evidence="4" id="KW-0547">Nucleotide-binding</keyword>
<keyword evidence="5" id="KW-1185">Reference proteome</keyword>
<feature type="domain" description="Histidine kinase/HSP90-like ATPase" evidence="3">
    <location>
        <begin position="32"/>
        <end position="103"/>
    </location>
</feature>
<evidence type="ECO:0000256" key="1">
    <source>
        <dbReference type="ARBA" id="ARBA00022527"/>
    </source>
</evidence>
<dbReference type="Gene3D" id="3.30.565.10">
    <property type="entry name" value="Histidine kinase-like ATPase, C-terminal domain"/>
    <property type="match status" value="1"/>
</dbReference>
<dbReference type="InterPro" id="IPR050267">
    <property type="entry name" value="Anti-sigma-factor_SerPK"/>
</dbReference>
<keyword evidence="4" id="KW-0067">ATP-binding</keyword>
<sequence length="149" mass="15369">MSTDVRHSSSSNDGNAASAPPGHTSAAITLGDAVDDVALAVTELATNALRHVPGEEFRVALTYDGRHALVEVEDGAPGELPRVPCPTDDSCSGRGLLLVAGLSLAWGMEMSPYDRRKTVWSIIARTGGSALPLAAATAVRALRSHATPA</sequence>
<keyword evidence="1" id="KW-0808">Transferase</keyword>
<gene>
    <name evidence="4" type="ORF">ACH429_05410</name>
</gene>
<feature type="compositionally biased region" description="Low complexity" evidence="2">
    <location>
        <begin position="8"/>
        <end position="19"/>
    </location>
</feature>